<evidence type="ECO:0000256" key="10">
    <source>
        <dbReference type="ARBA" id="ARBA00023004"/>
    </source>
</evidence>
<evidence type="ECO:0000313" key="16">
    <source>
        <dbReference type="Proteomes" id="UP000305654"/>
    </source>
</evidence>
<dbReference type="GO" id="GO:0009055">
    <property type="term" value="F:electron transfer activity"/>
    <property type="evidence" value="ECO:0007669"/>
    <property type="project" value="InterPro"/>
</dbReference>
<dbReference type="GO" id="GO:0022904">
    <property type="term" value="P:respiratory electron transport chain"/>
    <property type="evidence" value="ECO:0007669"/>
    <property type="project" value="InterPro"/>
</dbReference>
<dbReference type="Gene3D" id="1.20.950.20">
    <property type="entry name" value="Transmembrane di-heme cytochromes, Chain C"/>
    <property type="match status" value="1"/>
</dbReference>
<keyword evidence="9 13" id="KW-1133">Transmembrane helix</keyword>
<evidence type="ECO:0000256" key="13">
    <source>
        <dbReference type="SAM" id="Phobius"/>
    </source>
</evidence>
<evidence type="ECO:0000259" key="14">
    <source>
        <dbReference type="Pfam" id="PF01292"/>
    </source>
</evidence>
<feature type="transmembrane region" description="Helical" evidence="13">
    <location>
        <begin position="63"/>
        <end position="83"/>
    </location>
</feature>
<dbReference type="Proteomes" id="UP000305654">
    <property type="component" value="Unassembled WGS sequence"/>
</dbReference>
<keyword evidence="8" id="KW-0249">Electron transport</keyword>
<reference evidence="15 16" key="1">
    <citation type="submission" date="2019-05" db="EMBL/GenBank/DDBJ databases">
        <authorList>
            <person name="Pankratov T."/>
            <person name="Grouzdev D."/>
        </authorList>
    </citation>
    <scope>NUCLEOTIDE SEQUENCE [LARGE SCALE GENOMIC DNA]</scope>
    <source>
        <strain evidence="15 16">KEBCLARHB70R</strain>
    </source>
</reference>
<evidence type="ECO:0000256" key="8">
    <source>
        <dbReference type="ARBA" id="ARBA00022982"/>
    </source>
</evidence>
<dbReference type="EMBL" id="VCDI01000013">
    <property type="protein sequence ID" value="TLU70607.1"/>
    <property type="molecule type" value="Genomic_DNA"/>
</dbReference>
<evidence type="ECO:0000256" key="6">
    <source>
        <dbReference type="ARBA" id="ARBA00022692"/>
    </source>
</evidence>
<dbReference type="AlphaFoldDB" id="A0A5R9J2A2"/>
<accession>A0A5R9J2A2</accession>
<evidence type="ECO:0000256" key="3">
    <source>
        <dbReference type="ARBA" id="ARBA00022448"/>
    </source>
</evidence>
<name>A0A5R9J2A2_9PROT</name>
<gene>
    <name evidence="15" type="ORF">FE263_21210</name>
</gene>
<dbReference type="SUPFAM" id="SSF81342">
    <property type="entry name" value="Transmembrane di-heme cytochromes"/>
    <property type="match status" value="1"/>
</dbReference>
<dbReference type="GO" id="GO:0005886">
    <property type="term" value="C:plasma membrane"/>
    <property type="evidence" value="ECO:0007669"/>
    <property type="project" value="UniProtKB-SubCell"/>
</dbReference>
<evidence type="ECO:0000256" key="1">
    <source>
        <dbReference type="ARBA" id="ARBA00001970"/>
    </source>
</evidence>
<evidence type="ECO:0000256" key="12">
    <source>
        <dbReference type="ARBA" id="ARBA00037975"/>
    </source>
</evidence>
<dbReference type="InterPro" id="IPR011577">
    <property type="entry name" value="Cyt_b561_bac/Ni-Hgenase"/>
</dbReference>
<dbReference type="OrthoDB" id="1247465at2"/>
<evidence type="ECO:0000256" key="4">
    <source>
        <dbReference type="ARBA" id="ARBA00022475"/>
    </source>
</evidence>
<keyword evidence="11 13" id="KW-0472">Membrane</keyword>
<protein>
    <recommendedName>
        <fullName evidence="14">Cytochrome b561 bacterial/Ni-hydrogenase domain-containing protein</fullName>
    </recommendedName>
</protein>
<evidence type="ECO:0000256" key="11">
    <source>
        <dbReference type="ARBA" id="ARBA00023136"/>
    </source>
</evidence>
<feature type="transmembrane region" description="Helical" evidence="13">
    <location>
        <begin position="29"/>
        <end position="51"/>
    </location>
</feature>
<keyword evidence="4" id="KW-1003">Cell membrane</keyword>
<comment type="subcellular location">
    <subcellularLocation>
        <location evidence="2">Cell membrane</location>
        <topology evidence="2">Multi-pass membrane protein</topology>
    </subcellularLocation>
</comment>
<evidence type="ECO:0000256" key="2">
    <source>
        <dbReference type="ARBA" id="ARBA00004651"/>
    </source>
</evidence>
<proteinExistence type="inferred from homology"/>
<evidence type="ECO:0000256" key="9">
    <source>
        <dbReference type="ARBA" id="ARBA00022989"/>
    </source>
</evidence>
<dbReference type="GO" id="GO:0020037">
    <property type="term" value="F:heme binding"/>
    <property type="evidence" value="ECO:0007669"/>
    <property type="project" value="TreeGrafter"/>
</dbReference>
<dbReference type="InterPro" id="IPR052168">
    <property type="entry name" value="Cytochrome_b561_oxidase"/>
</dbReference>
<sequence length="123" mass="13502">MHASPSCDLGRIMQPVSRSAHRYDSTTIALHWVTAVLVAAQWLGAQVIDWFPRGPLRVDMRSVHICLGLLLAILLACRLTWRATRGRRLPAAGRGLLHGVARATHWLLYGLMAAMLVVGMALA</sequence>
<feature type="domain" description="Cytochrome b561 bacterial/Ni-hydrogenase" evidence="14">
    <location>
        <begin position="22"/>
        <end position="122"/>
    </location>
</feature>
<evidence type="ECO:0000256" key="7">
    <source>
        <dbReference type="ARBA" id="ARBA00022723"/>
    </source>
</evidence>
<keyword evidence="10" id="KW-0408">Iron</keyword>
<dbReference type="PANTHER" id="PTHR30529:SF7">
    <property type="entry name" value="CYTOCHROME B561 BACTERIAL_NI-HYDROGENASE DOMAIN-CONTAINING PROTEIN"/>
    <property type="match status" value="1"/>
</dbReference>
<keyword evidence="5" id="KW-0349">Heme</keyword>
<organism evidence="15 16">
    <name type="scientific">Lichenicoccus roseus</name>
    <dbReference type="NCBI Taxonomy" id="2683649"/>
    <lineage>
        <taxon>Bacteria</taxon>
        <taxon>Pseudomonadati</taxon>
        <taxon>Pseudomonadota</taxon>
        <taxon>Alphaproteobacteria</taxon>
        <taxon>Acetobacterales</taxon>
        <taxon>Acetobacteraceae</taxon>
        <taxon>Lichenicoccus</taxon>
    </lineage>
</organism>
<evidence type="ECO:0000256" key="5">
    <source>
        <dbReference type="ARBA" id="ARBA00022617"/>
    </source>
</evidence>
<keyword evidence="6 13" id="KW-0812">Transmembrane</keyword>
<dbReference type="InterPro" id="IPR016174">
    <property type="entry name" value="Di-haem_cyt_TM"/>
</dbReference>
<comment type="caution">
    <text evidence="15">The sequence shown here is derived from an EMBL/GenBank/DDBJ whole genome shotgun (WGS) entry which is preliminary data.</text>
</comment>
<evidence type="ECO:0000313" key="15">
    <source>
        <dbReference type="EMBL" id="TLU70607.1"/>
    </source>
</evidence>
<keyword evidence="16" id="KW-1185">Reference proteome</keyword>
<feature type="transmembrane region" description="Helical" evidence="13">
    <location>
        <begin position="103"/>
        <end position="122"/>
    </location>
</feature>
<comment type="cofactor">
    <cofactor evidence="1">
        <name>heme b</name>
        <dbReference type="ChEBI" id="CHEBI:60344"/>
    </cofactor>
</comment>
<comment type="similarity">
    <text evidence="12">Belongs to the cytochrome b561 family.</text>
</comment>
<keyword evidence="7" id="KW-0479">Metal-binding</keyword>
<dbReference type="PANTHER" id="PTHR30529">
    <property type="entry name" value="CYTOCHROME B561"/>
    <property type="match status" value="1"/>
</dbReference>
<dbReference type="Pfam" id="PF01292">
    <property type="entry name" value="Ni_hydr_CYTB"/>
    <property type="match status" value="1"/>
</dbReference>
<dbReference type="GO" id="GO:0046872">
    <property type="term" value="F:metal ion binding"/>
    <property type="evidence" value="ECO:0007669"/>
    <property type="project" value="UniProtKB-KW"/>
</dbReference>
<keyword evidence="3" id="KW-0813">Transport</keyword>